<dbReference type="Proteomes" id="UP000789396">
    <property type="component" value="Unassembled WGS sequence"/>
</dbReference>
<dbReference type="InterPro" id="IPR001878">
    <property type="entry name" value="Znf_CCHC"/>
</dbReference>
<keyword evidence="1" id="KW-0863">Zinc-finger</keyword>
<proteinExistence type="predicted"/>
<dbReference type="OrthoDB" id="2416444at2759"/>
<keyword evidence="1" id="KW-0862">Zinc</keyword>
<dbReference type="GO" id="GO:0008270">
    <property type="term" value="F:zinc ion binding"/>
    <property type="evidence" value="ECO:0007669"/>
    <property type="project" value="UniProtKB-KW"/>
</dbReference>
<accession>A0A9N9NRK6</accession>
<feature type="domain" description="CCHC-type" evidence="3">
    <location>
        <begin position="85"/>
        <end position="100"/>
    </location>
</feature>
<dbReference type="AlphaFoldDB" id="A0A9N9NRK6"/>
<name>A0A9N9NRK6_9GLOM</name>
<feature type="compositionally biased region" description="Polar residues" evidence="2">
    <location>
        <begin position="32"/>
        <end position="53"/>
    </location>
</feature>
<dbReference type="PROSITE" id="PS50158">
    <property type="entry name" value="ZF_CCHC"/>
    <property type="match status" value="1"/>
</dbReference>
<feature type="non-terminal residue" evidence="4">
    <location>
        <position position="101"/>
    </location>
</feature>
<sequence length="101" mass="11447">CSKYGELWGLARQATQLAVEYDGDNEMKHSITNNENGIPSTGFNNCDNESNLEIANPPVTRRKGRPETKRYKATIERARRQPYTCRNCGQTGHNSARCEKK</sequence>
<evidence type="ECO:0000259" key="3">
    <source>
        <dbReference type="PROSITE" id="PS50158"/>
    </source>
</evidence>
<dbReference type="GO" id="GO:0003676">
    <property type="term" value="F:nucleic acid binding"/>
    <property type="evidence" value="ECO:0007669"/>
    <property type="project" value="InterPro"/>
</dbReference>
<reference evidence="4" key="1">
    <citation type="submission" date="2021-06" db="EMBL/GenBank/DDBJ databases">
        <authorList>
            <person name="Kallberg Y."/>
            <person name="Tangrot J."/>
            <person name="Rosling A."/>
        </authorList>
    </citation>
    <scope>NUCLEOTIDE SEQUENCE</scope>
    <source>
        <strain evidence="4">IN212</strain>
    </source>
</reference>
<evidence type="ECO:0000313" key="4">
    <source>
        <dbReference type="EMBL" id="CAG8764098.1"/>
    </source>
</evidence>
<dbReference type="SUPFAM" id="SSF57756">
    <property type="entry name" value="Retrovirus zinc finger-like domains"/>
    <property type="match status" value="1"/>
</dbReference>
<dbReference type="InterPro" id="IPR036875">
    <property type="entry name" value="Znf_CCHC_sf"/>
</dbReference>
<comment type="caution">
    <text evidence="4">The sequence shown here is derived from an EMBL/GenBank/DDBJ whole genome shotgun (WGS) entry which is preliminary data.</text>
</comment>
<gene>
    <name evidence="4" type="ORF">RFULGI_LOCUS14540</name>
</gene>
<keyword evidence="1" id="KW-0479">Metal-binding</keyword>
<feature type="region of interest" description="Disordered" evidence="2">
    <location>
        <begin position="32"/>
        <end position="72"/>
    </location>
</feature>
<protein>
    <submittedName>
        <fullName evidence="4">15800_t:CDS:1</fullName>
    </submittedName>
</protein>
<evidence type="ECO:0000313" key="5">
    <source>
        <dbReference type="Proteomes" id="UP000789396"/>
    </source>
</evidence>
<organism evidence="4 5">
    <name type="scientific">Racocetra fulgida</name>
    <dbReference type="NCBI Taxonomy" id="60492"/>
    <lineage>
        <taxon>Eukaryota</taxon>
        <taxon>Fungi</taxon>
        <taxon>Fungi incertae sedis</taxon>
        <taxon>Mucoromycota</taxon>
        <taxon>Glomeromycotina</taxon>
        <taxon>Glomeromycetes</taxon>
        <taxon>Diversisporales</taxon>
        <taxon>Gigasporaceae</taxon>
        <taxon>Racocetra</taxon>
    </lineage>
</organism>
<evidence type="ECO:0000256" key="2">
    <source>
        <dbReference type="SAM" id="MobiDB-lite"/>
    </source>
</evidence>
<dbReference type="EMBL" id="CAJVPZ010042635">
    <property type="protein sequence ID" value="CAG8764098.1"/>
    <property type="molecule type" value="Genomic_DNA"/>
</dbReference>
<keyword evidence="5" id="KW-1185">Reference proteome</keyword>
<evidence type="ECO:0000256" key="1">
    <source>
        <dbReference type="PROSITE-ProRule" id="PRU00047"/>
    </source>
</evidence>